<evidence type="ECO:0000313" key="1">
    <source>
        <dbReference type="EMBL" id="CAK0898212.1"/>
    </source>
</evidence>
<feature type="non-terminal residue" evidence="1">
    <location>
        <position position="194"/>
    </location>
</feature>
<dbReference type="EMBL" id="CAUYUJ010020442">
    <property type="protein sequence ID" value="CAK0898212.1"/>
    <property type="molecule type" value="Genomic_DNA"/>
</dbReference>
<dbReference type="InterPro" id="IPR036691">
    <property type="entry name" value="Endo/exonu/phosph_ase_sf"/>
</dbReference>
<gene>
    <name evidence="1" type="ORF">PCOR1329_LOCUS76141</name>
</gene>
<evidence type="ECO:0000313" key="2">
    <source>
        <dbReference type="Proteomes" id="UP001189429"/>
    </source>
</evidence>
<evidence type="ECO:0008006" key="3">
    <source>
        <dbReference type="Google" id="ProtNLM"/>
    </source>
</evidence>
<organism evidence="1 2">
    <name type="scientific">Prorocentrum cordatum</name>
    <dbReference type="NCBI Taxonomy" id="2364126"/>
    <lineage>
        <taxon>Eukaryota</taxon>
        <taxon>Sar</taxon>
        <taxon>Alveolata</taxon>
        <taxon>Dinophyceae</taxon>
        <taxon>Prorocentrales</taxon>
        <taxon>Prorocentraceae</taxon>
        <taxon>Prorocentrum</taxon>
    </lineage>
</organism>
<protein>
    <recommendedName>
        <fullName evidence="3">Endonuclease/exonuclease/phosphatase domain-containing protein</fullName>
    </recommendedName>
</protein>
<name>A0ABN9XEY9_9DINO</name>
<dbReference type="SUPFAM" id="SSF56219">
    <property type="entry name" value="DNase I-like"/>
    <property type="match status" value="1"/>
</dbReference>
<sequence length="194" mass="22377">MNQANRDIVMEFTTHIRTQKLPYLIAGDWNALPEDLEKPMKWLSWVRGVVVTPENATWTCSNGHRMLDYFVVDQRLALDASLTAVLEGPWRPRLGQCAQLLRRPLLPPEPQTGLATSDANRWQVTVARVQDRDHFLRRPGPHAQAFALQALLNRINPDLRWPEYVDPEIKRVSLEYFTGQFSDLEVFEANFQIG</sequence>
<dbReference type="Gene3D" id="3.60.10.10">
    <property type="entry name" value="Endonuclease/exonuclease/phosphatase"/>
    <property type="match status" value="1"/>
</dbReference>
<comment type="caution">
    <text evidence="1">The sequence shown here is derived from an EMBL/GenBank/DDBJ whole genome shotgun (WGS) entry which is preliminary data.</text>
</comment>
<proteinExistence type="predicted"/>
<accession>A0ABN9XEY9</accession>
<keyword evidence="2" id="KW-1185">Reference proteome</keyword>
<dbReference type="Proteomes" id="UP001189429">
    <property type="component" value="Unassembled WGS sequence"/>
</dbReference>
<reference evidence="1" key="1">
    <citation type="submission" date="2023-10" db="EMBL/GenBank/DDBJ databases">
        <authorList>
            <person name="Chen Y."/>
            <person name="Shah S."/>
            <person name="Dougan E. K."/>
            <person name="Thang M."/>
            <person name="Chan C."/>
        </authorList>
    </citation>
    <scope>NUCLEOTIDE SEQUENCE [LARGE SCALE GENOMIC DNA]</scope>
</reference>